<dbReference type="GO" id="GO:0016491">
    <property type="term" value="F:oxidoreductase activity"/>
    <property type="evidence" value="ECO:0007669"/>
    <property type="project" value="UniProtKB-KW"/>
</dbReference>
<feature type="domain" description="NADP-dependent oxidoreductase" evidence="2">
    <location>
        <begin position="19"/>
        <end position="281"/>
    </location>
</feature>
<sequence length="283" mass="29330">MAIMTIKNFSLGGDLPVRRLGFGAMRLAMGTFDGPPRPAESGIAVLRRAVELGVNHIDTAGFYGRGDVRANELIRTALTPYRADLVIATKVGPLPGPTGAPSEQATPEQLRGLVEADLRALGLDRLDLVYLRVGGMTGPGGESIAERFAVLAGLRAEGLIRHLGVSNVDAVQLAEARAIAPVAAVQNRHTGEPGLLSECEQAGIAYVPYFPLGGGARPLDADRLDAVAARLGATTAQVGIAALLAASPSVLAIPGTGSLDHLAENLAADRLELTDQDLADLRG</sequence>
<gene>
    <name evidence="3" type="ORF">Cco03nite_30360</name>
</gene>
<dbReference type="NCBIfam" id="NF007695">
    <property type="entry name" value="PRK10376.1"/>
    <property type="match status" value="1"/>
</dbReference>
<name>A0A8J3L0D3_9ACTN</name>
<dbReference type="Proteomes" id="UP000630887">
    <property type="component" value="Unassembled WGS sequence"/>
</dbReference>
<dbReference type="PANTHER" id="PTHR43625">
    <property type="entry name" value="AFLATOXIN B1 ALDEHYDE REDUCTASE"/>
    <property type="match status" value="1"/>
</dbReference>
<dbReference type="InterPro" id="IPR020471">
    <property type="entry name" value="AKR"/>
</dbReference>
<dbReference type="EMBL" id="BONI01000022">
    <property type="protein sequence ID" value="GIG06336.1"/>
    <property type="molecule type" value="Genomic_DNA"/>
</dbReference>
<dbReference type="SUPFAM" id="SSF51430">
    <property type="entry name" value="NAD(P)-linked oxidoreductase"/>
    <property type="match status" value="1"/>
</dbReference>
<organism evidence="3 4">
    <name type="scientific">Catellatospora coxensis</name>
    <dbReference type="NCBI Taxonomy" id="310354"/>
    <lineage>
        <taxon>Bacteria</taxon>
        <taxon>Bacillati</taxon>
        <taxon>Actinomycetota</taxon>
        <taxon>Actinomycetes</taxon>
        <taxon>Micromonosporales</taxon>
        <taxon>Micromonosporaceae</taxon>
        <taxon>Catellatospora</taxon>
    </lineage>
</organism>
<keyword evidence="4" id="KW-1185">Reference proteome</keyword>
<evidence type="ECO:0000313" key="4">
    <source>
        <dbReference type="Proteomes" id="UP000630887"/>
    </source>
</evidence>
<dbReference type="AlphaFoldDB" id="A0A8J3L0D3"/>
<dbReference type="Pfam" id="PF00248">
    <property type="entry name" value="Aldo_ket_red"/>
    <property type="match status" value="1"/>
</dbReference>
<keyword evidence="1" id="KW-0560">Oxidoreductase</keyword>
<dbReference type="PANTHER" id="PTHR43625:SF40">
    <property type="entry name" value="ALDO-KETO REDUCTASE YAKC [NADP(+)]"/>
    <property type="match status" value="1"/>
</dbReference>
<dbReference type="InterPro" id="IPR023210">
    <property type="entry name" value="NADP_OxRdtase_dom"/>
</dbReference>
<dbReference type="InterPro" id="IPR036812">
    <property type="entry name" value="NAD(P)_OxRdtase_dom_sf"/>
</dbReference>
<dbReference type="CDD" id="cd19088">
    <property type="entry name" value="AKR_AKR13B1"/>
    <property type="match status" value="1"/>
</dbReference>
<evidence type="ECO:0000256" key="1">
    <source>
        <dbReference type="ARBA" id="ARBA00023002"/>
    </source>
</evidence>
<protein>
    <submittedName>
        <fullName evidence="3">Oxidoreductase</fullName>
    </submittedName>
</protein>
<comment type="caution">
    <text evidence="3">The sequence shown here is derived from an EMBL/GenBank/DDBJ whole genome shotgun (WGS) entry which is preliminary data.</text>
</comment>
<dbReference type="InterPro" id="IPR050791">
    <property type="entry name" value="Aldo-Keto_reductase"/>
</dbReference>
<accession>A0A8J3L0D3</accession>
<evidence type="ECO:0000313" key="3">
    <source>
        <dbReference type="EMBL" id="GIG06336.1"/>
    </source>
</evidence>
<reference evidence="3 4" key="1">
    <citation type="submission" date="2021-01" db="EMBL/GenBank/DDBJ databases">
        <title>Whole genome shotgun sequence of Catellatospora coxensis NBRC 107359.</title>
        <authorList>
            <person name="Komaki H."/>
            <person name="Tamura T."/>
        </authorList>
    </citation>
    <scope>NUCLEOTIDE SEQUENCE [LARGE SCALE GENOMIC DNA]</scope>
    <source>
        <strain evidence="3 4">NBRC 107359</strain>
    </source>
</reference>
<dbReference type="Gene3D" id="3.20.20.100">
    <property type="entry name" value="NADP-dependent oxidoreductase domain"/>
    <property type="match status" value="1"/>
</dbReference>
<dbReference type="PRINTS" id="PR00069">
    <property type="entry name" value="ALDKETRDTASE"/>
</dbReference>
<evidence type="ECO:0000259" key="2">
    <source>
        <dbReference type="Pfam" id="PF00248"/>
    </source>
</evidence>
<proteinExistence type="predicted"/>
<dbReference type="GO" id="GO:0005737">
    <property type="term" value="C:cytoplasm"/>
    <property type="evidence" value="ECO:0007669"/>
    <property type="project" value="TreeGrafter"/>
</dbReference>